<evidence type="ECO:0000256" key="2">
    <source>
        <dbReference type="SAM" id="SignalP"/>
    </source>
</evidence>
<keyword evidence="2" id="KW-0732">Signal</keyword>
<feature type="chain" id="PRO_5045855891" evidence="2">
    <location>
        <begin position="43"/>
        <end position="586"/>
    </location>
</feature>
<protein>
    <submittedName>
        <fullName evidence="3">DUF839 domain-containing protein</fullName>
    </submittedName>
</protein>
<dbReference type="Proteomes" id="UP000676079">
    <property type="component" value="Chromosome"/>
</dbReference>
<dbReference type="Gene3D" id="2.120.10.30">
    <property type="entry name" value="TolB, C-terminal domain"/>
    <property type="match status" value="1"/>
</dbReference>
<dbReference type="SUPFAM" id="SSF101898">
    <property type="entry name" value="NHL repeat"/>
    <property type="match status" value="1"/>
</dbReference>
<evidence type="ECO:0000256" key="1">
    <source>
        <dbReference type="SAM" id="MobiDB-lite"/>
    </source>
</evidence>
<reference evidence="3 4" key="1">
    <citation type="submission" date="2021-05" db="EMBL/GenBank/DDBJ databases">
        <title>Direct Submission.</title>
        <authorList>
            <person name="Li K."/>
            <person name="Gao J."/>
        </authorList>
    </citation>
    <scope>NUCLEOTIDE SEQUENCE [LARGE SCALE GENOMIC DNA]</scope>
    <source>
        <strain evidence="3 4">Mg02</strain>
    </source>
</reference>
<dbReference type="InterPro" id="IPR008557">
    <property type="entry name" value="PhoX"/>
</dbReference>
<organism evidence="3 4">
    <name type="scientific">Nocardiopsis changdeensis</name>
    <dbReference type="NCBI Taxonomy" id="2831969"/>
    <lineage>
        <taxon>Bacteria</taxon>
        <taxon>Bacillati</taxon>
        <taxon>Actinomycetota</taxon>
        <taxon>Actinomycetes</taxon>
        <taxon>Streptosporangiales</taxon>
        <taxon>Nocardiopsidaceae</taxon>
        <taxon>Nocardiopsis</taxon>
    </lineage>
</organism>
<name>A0ABX8BIQ7_9ACTN</name>
<dbReference type="InterPro" id="IPR011042">
    <property type="entry name" value="6-blade_b-propeller_TolB-like"/>
</dbReference>
<proteinExistence type="predicted"/>
<dbReference type="PROSITE" id="PS51318">
    <property type="entry name" value="TAT"/>
    <property type="match status" value="1"/>
</dbReference>
<dbReference type="Pfam" id="PF05787">
    <property type="entry name" value="PhoX"/>
    <property type="match status" value="1"/>
</dbReference>
<evidence type="ECO:0000313" key="4">
    <source>
        <dbReference type="Proteomes" id="UP000676079"/>
    </source>
</evidence>
<dbReference type="RefSeq" id="WP_220562023.1">
    <property type="nucleotide sequence ID" value="NZ_CP074133.1"/>
</dbReference>
<accession>A0ABX8BIQ7</accession>
<dbReference type="PANTHER" id="PTHR35399">
    <property type="entry name" value="SLR8030 PROTEIN"/>
    <property type="match status" value="1"/>
</dbReference>
<feature type="signal peptide" evidence="2">
    <location>
        <begin position="1"/>
        <end position="42"/>
    </location>
</feature>
<dbReference type="EMBL" id="CP074133">
    <property type="protein sequence ID" value="QUX20826.1"/>
    <property type="molecule type" value="Genomic_DNA"/>
</dbReference>
<gene>
    <name evidence="3" type="ORF">KGD84_20375</name>
</gene>
<evidence type="ECO:0000313" key="3">
    <source>
        <dbReference type="EMBL" id="QUX20826.1"/>
    </source>
</evidence>
<dbReference type="InterPro" id="IPR006311">
    <property type="entry name" value="TAT_signal"/>
</dbReference>
<feature type="region of interest" description="Disordered" evidence="1">
    <location>
        <begin position="539"/>
        <end position="564"/>
    </location>
</feature>
<sequence length="586" mass="61189">MPDRTRPTAAAAPAVSRRSLLCAAGAGTLAAALGGTPVPALAAPDDGAPGFTEVPVTRTDRVTVPAGYTARVLLPWGAPIAPGGPVWRPDASNTAAHAGQQVGTGHSGLHYLPLGPSREGTRNGVLVLGHGALDPALLHPDGGRADTPERAAKEIASLGATVVRVELSEGRWRMARDELNRRITADTPVVFSGPLAEHEALDTGAEPLGTTGGSAYAVTPWHTYLTGEDAFADAFGTRDPSWRPRSEHEAYGLTADSARGWHRHLSRFDLARTPGEADRFGWVVEIDPFDPQGPPAKRTALGRLGHRGLVVARSLGRPVVYMTDDAHVYKFVAARPWREARGPSASPLDEGALYALRLDADGTGTWLPLAHGRTGLTARDGFADQAAVLLRARRAAAAVGATGFRGPGRPAVHPRTGEVYLPEAGEGGGGRLLAWTEGAMDHAATVLAWREFARAGQGTGFASPGGVFSGADGRLWITTDVTGLGRDDGREQLGNSALLCADPDSGRVRRFMTGPRGCGIAGVSATPDQRTLFVAVRGPGSSDARWGEPTAEDPRAVGNWPGFDPQGRPRCAVVAVRKDDGGTVGT</sequence>
<keyword evidence="4" id="KW-1185">Reference proteome</keyword>
<dbReference type="PANTHER" id="PTHR35399:SF2">
    <property type="entry name" value="DUF839 DOMAIN-CONTAINING PROTEIN"/>
    <property type="match status" value="1"/>
</dbReference>